<evidence type="ECO:0000313" key="11">
    <source>
        <dbReference type="EMBL" id="KGQ21937.1"/>
    </source>
</evidence>
<evidence type="ECO:0000256" key="3">
    <source>
        <dbReference type="ARBA" id="ARBA00022982"/>
    </source>
</evidence>
<dbReference type="PROSITE" id="PS51352">
    <property type="entry name" value="THIOREDOXIN_2"/>
    <property type="match status" value="1"/>
</dbReference>
<dbReference type="InterPro" id="IPR017937">
    <property type="entry name" value="Thioredoxin_CS"/>
</dbReference>
<dbReference type="RefSeq" id="WP_038064198.1">
    <property type="nucleotide sequence ID" value="NZ_JPSL02000040.1"/>
</dbReference>
<evidence type="ECO:0000256" key="2">
    <source>
        <dbReference type="ARBA" id="ARBA00022448"/>
    </source>
</evidence>
<evidence type="ECO:0000256" key="4">
    <source>
        <dbReference type="ARBA" id="ARBA00023157"/>
    </source>
</evidence>
<sequence>MAKPVEVTDQTFDQTLRDNPLVLVDFWAEWCAPCRMIAPILEELARDYAGQLVVAKLDVDENPKTAMRYRVMSIPTVILFKNGEPVEVLVGARPRRDFEARIQKHLPAKA</sequence>
<protein>
    <recommendedName>
        <fullName evidence="6 7">Thioredoxin</fullName>
    </recommendedName>
</protein>
<reference evidence="11 12" key="1">
    <citation type="journal article" date="2015" name="Genome Announc.">
        <title>Draft Genome Sequence of the Thermophile Thermus filiformis ATCC 43280, Producer of Carotenoid-(Di)glucoside-Branched Fatty Acid (Di)esters and Source of Hyperthermostable Enzymes of Biotechnological Interest.</title>
        <authorList>
            <person name="Mandelli F."/>
            <person name="Oliveira Ramires B."/>
            <person name="Couger M.B."/>
            <person name="Paixao D.A."/>
            <person name="Camilo C.M."/>
            <person name="Polikarpov I."/>
            <person name="Prade R."/>
            <person name="Riano-Pachon D.M."/>
            <person name="Squina F.M."/>
        </authorList>
    </citation>
    <scope>NUCLEOTIDE SEQUENCE [LARGE SCALE GENOMIC DNA]</scope>
    <source>
        <strain evidence="11 12">ATCC 43280</strain>
    </source>
</reference>
<feature type="domain" description="Thioredoxin" evidence="10">
    <location>
        <begin position="1"/>
        <end position="107"/>
    </location>
</feature>
<dbReference type="PANTHER" id="PTHR45663">
    <property type="entry name" value="GEO12009P1"/>
    <property type="match status" value="1"/>
</dbReference>
<dbReference type="Proteomes" id="UP000030364">
    <property type="component" value="Unassembled WGS sequence"/>
</dbReference>
<dbReference type="PRINTS" id="PR00421">
    <property type="entry name" value="THIOREDOXIN"/>
</dbReference>
<dbReference type="GO" id="GO:0045454">
    <property type="term" value="P:cell redox homeostasis"/>
    <property type="evidence" value="ECO:0007669"/>
    <property type="project" value="TreeGrafter"/>
</dbReference>
<comment type="caution">
    <text evidence="11">The sequence shown here is derived from an EMBL/GenBank/DDBJ whole genome shotgun (WGS) entry which is preliminary data.</text>
</comment>
<evidence type="ECO:0000256" key="6">
    <source>
        <dbReference type="NCBIfam" id="TIGR01068"/>
    </source>
</evidence>
<dbReference type="FunFam" id="3.40.30.10:FF:000001">
    <property type="entry name" value="Thioredoxin"/>
    <property type="match status" value="1"/>
</dbReference>
<dbReference type="PANTHER" id="PTHR45663:SF11">
    <property type="entry name" value="GEO12009P1"/>
    <property type="match status" value="1"/>
</dbReference>
<dbReference type="CDD" id="cd02947">
    <property type="entry name" value="TRX_family"/>
    <property type="match status" value="1"/>
</dbReference>
<keyword evidence="2" id="KW-0813">Transport</keyword>
<feature type="site" description="Contributes to redox potential value" evidence="8">
    <location>
        <position position="33"/>
    </location>
</feature>
<dbReference type="Gene3D" id="3.40.30.10">
    <property type="entry name" value="Glutaredoxin"/>
    <property type="match status" value="1"/>
</dbReference>
<comment type="similarity">
    <text evidence="1 7">Belongs to the thioredoxin family.</text>
</comment>
<evidence type="ECO:0000259" key="10">
    <source>
        <dbReference type="PROSITE" id="PS51352"/>
    </source>
</evidence>
<proteinExistence type="inferred from homology"/>
<keyword evidence="12" id="KW-1185">Reference proteome</keyword>
<dbReference type="OrthoDB" id="9790390at2"/>
<evidence type="ECO:0000256" key="5">
    <source>
        <dbReference type="ARBA" id="ARBA00023284"/>
    </source>
</evidence>
<dbReference type="GO" id="GO:0015035">
    <property type="term" value="F:protein-disulfide reductase activity"/>
    <property type="evidence" value="ECO:0007669"/>
    <property type="project" value="UniProtKB-UniRule"/>
</dbReference>
<evidence type="ECO:0000256" key="1">
    <source>
        <dbReference type="ARBA" id="ARBA00008987"/>
    </source>
</evidence>
<dbReference type="GO" id="GO:0005829">
    <property type="term" value="C:cytosol"/>
    <property type="evidence" value="ECO:0007669"/>
    <property type="project" value="TreeGrafter"/>
</dbReference>
<dbReference type="SUPFAM" id="SSF52833">
    <property type="entry name" value="Thioredoxin-like"/>
    <property type="match status" value="1"/>
</dbReference>
<dbReference type="PATRIC" id="fig|276.5.peg.1249"/>
<name>A0A0A2WT37_THEFI</name>
<gene>
    <name evidence="11" type="ORF">THFILI_10845</name>
</gene>
<dbReference type="PIRSF" id="PIRSF000077">
    <property type="entry name" value="Thioredoxin"/>
    <property type="match status" value="1"/>
</dbReference>
<dbReference type="InterPro" id="IPR013766">
    <property type="entry name" value="Thioredoxin_domain"/>
</dbReference>
<feature type="active site" description="Nucleophile" evidence="8">
    <location>
        <position position="34"/>
    </location>
</feature>
<keyword evidence="5 9" id="KW-0676">Redox-active center</keyword>
<dbReference type="PROSITE" id="PS00194">
    <property type="entry name" value="THIOREDOXIN_1"/>
    <property type="match status" value="1"/>
</dbReference>
<evidence type="ECO:0000256" key="7">
    <source>
        <dbReference type="PIRNR" id="PIRNR000077"/>
    </source>
</evidence>
<dbReference type="STRING" id="276.THFILI_10845"/>
<dbReference type="InterPro" id="IPR036249">
    <property type="entry name" value="Thioredoxin-like_sf"/>
</dbReference>
<keyword evidence="3" id="KW-0249">Electron transport</keyword>
<evidence type="ECO:0000256" key="8">
    <source>
        <dbReference type="PIRSR" id="PIRSR000077-1"/>
    </source>
</evidence>
<dbReference type="AlphaFoldDB" id="A0A0A2WT37"/>
<evidence type="ECO:0000313" key="12">
    <source>
        <dbReference type="Proteomes" id="UP000030364"/>
    </source>
</evidence>
<organism evidence="11 12">
    <name type="scientific">Thermus filiformis</name>
    <dbReference type="NCBI Taxonomy" id="276"/>
    <lineage>
        <taxon>Bacteria</taxon>
        <taxon>Thermotogati</taxon>
        <taxon>Deinococcota</taxon>
        <taxon>Deinococci</taxon>
        <taxon>Thermales</taxon>
        <taxon>Thermaceae</taxon>
        <taxon>Thermus</taxon>
    </lineage>
</organism>
<feature type="site" description="Contributes to redox potential value" evidence="8">
    <location>
        <position position="32"/>
    </location>
</feature>
<dbReference type="NCBIfam" id="TIGR01068">
    <property type="entry name" value="thioredoxin"/>
    <property type="match status" value="1"/>
</dbReference>
<dbReference type="InterPro" id="IPR005746">
    <property type="entry name" value="Thioredoxin"/>
</dbReference>
<accession>A0A0A2WT37</accession>
<feature type="site" description="Deprotonates C-terminal active site Cys" evidence="8">
    <location>
        <position position="25"/>
    </location>
</feature>
<keyword evidence="4 9" id="KW-1015">Disulfide bond</keyword>
<evidence type="ECO:0000256" key="9">
    <source>
        <dbReference type="PIRSR" id="PIRSR000077-4"/>
    </source>
</evidence>
<feature type="active site" description="Nucleophile" evidence="8">
    <location>
        <position position="31"/>
    </location>
</feature>
<feature type="disulfide bond" description="Redox-active" evidence="9">
    <location>
        <begin position="31"/>
        <end position="34"/>
    </location>
</feature>
<dbReference type="Pfam" id="PF00085">
    <property type="entry name" value="Thioredoxin"/>
    <property type="match status" value="1"/>
</dbReference>
<dbReference type="EMBL" id="JPSL02000040">
    <property type="protein sequence ID" value="KGQ21937.1"/>
    <property type="molecule type" value="Genomic_DNA"/>
</dbReference>